<organism evidence="1 2">
    <name type="scientific">Candidatus Wallbacteria bacterium HGW-Wallbacteria-1</name>
    <dbReference type="NCBI Taxonomy" id="2013854"/>
    <lineage>
        <taxon>Bacteria</taxon>
        <taxon>Candidatus Walliibacteriota</taxon>
    </lineage>
</organism>
<dbReference type="Gene3D" id="3.90.550.10">
    <property type="entry name" value="Spore Coat Polysaccharide Biosynthesis Protein SpsA, Chain A"/>
    <property type="match status" value="1"/>
</dbReference>
<protein>
    <recommendedName>
        <fullName evidence="3">Glycosyltransferase 2-like domain-containing protein</fullName>
    </recommendedName>
</protein>
<comment type="caution">
    <text evidence="1">The sequence shown here is derived from an EMBL/GenBank/DDBJ whole genome shotgun (WGS) entry which is preliminary data.</text>
</comment>
<accession>A0A2N1PV88</accession>
<dbReference type="EMBL" id="PGXC01000001">
    <property type="protein sequence ID" value="PKK92243.1"/>
    <property type="molecule type" value="Genomic_DNA"/>
</dbReference>
<proteinExistence type="predicted"/>
<reference evidence="1 2" key="1">
    <citation type="journal article" date="2017" name="ISME J.">
        <title>Potential for microbial H2 and metal transformations associated with novel bacteria and archaea in deep terrestrial subsurface sediments.</title>
        <authorList>
            <person name="Hernsdorf A.W."/>
            <person name="Amano Y."/>
            <person name="Miyakawa K."/>
            <person name="Ise K."/>
            <person name="Suzuki Y."/>
            <person name="Anantharaman K."/>
            <person name="Probst A."/>
            <person name="Burstein D."/>
            <person name="Thomas B.C."/>
            <person name="Banfield J.F."/>
        </authorList>
    </citation>
    <scope>NUCLEOTIDE SEQUENCE [LARGE SCALE GENOMIC DNA]</scope>
    <source>
        <strain evidence="1">HGW-Wallbacteria-1</strain>
    </source>
</reference>
<gene>
    <name evidence="1" type="ORF">CVV64_02185</name>
</gene>
<dbReference type="InterPro" id="IPR029044">
    <property type="entry name" value="Nucleotide-diphossugar_trans"/>
</dbReference>
<evidence type="ECO:0008006" key="3">
    <source>
        <dbReference type="Google" id="ProtNLM"/>
    </source>
</evidence>
<dbReference type="AlphaFoldDB" id="A0A2N1PV88"/>
<evidence type="ECO:0000313" key="1">
    <source>
        <dbReference type="EMBL" id="PKK92243.1"/>
    </source>
</evidence>
<evidence type="ECO:0000313" key="2">
    <source>
        <dbReference type="Proteomes" id="UP000233256"/>
    </source>
</evidence>
<name>A0A2N1PV88_9BACT</name>
<dbReference type="SUPFAM" id="SSF53448">
    <property type="entry name" value="Nucleotide-diphospho-sugar transferases"/>
    <property type="match status" value="1"/>
</dbReference>
<sequence length="441" mass="48694">MAFNYLGTVQKYLLKQALSQPWSNNVIKRYSSAMEGKFTAAVVIPAMAESDELPATLESLSSNPAEELAGTLVTIVVNNPPEARADVRANNLRTMNFLRESDLPLNLLLIDAFSTGLELPSDQGVGLARRIGMDLSLSSLCFSEEIAPVLLCLDADTRVEADYLAMVRREFSSCLTARGIRFRGGGAVIAYSHRLPCNPAERAAIVGYELYLRYYVAGLRNAGSPYDYHSIGSTMACTADAYCAVGGMPRRCACEDFYFMLKLAKLGPVRKVTDTVVHPSSRGEIRAPIGTGCHVHAAMARADGFQGGYSPDSFRILKSFLMLCEKSWHISGDLIQSACNEMDGGLGSFLESQNFSEAWNRISQNNPGKADLFQPFMTWFDGFRTMRLLNHLRENGYPDPDIGVAIKTLLAQDEGAEYRGIREISWDNREELLRAMRALFP</sequence>
<dbReference type="Proteomes" id="UP000233256">
    <property type="component" value="Unassembled WGS sequence"/>
</dbReference>